<dbReference type="OrthoDB" id="6372431at2759"/>
<dbReference type="Proteomes" id="UP000613580">
    <property type="component" value="Unassembled WGS sequence"/>
</dbReference>
<organism evidence="7 8">
    <name type="scientific">Mycena chlorophos</name>
    <name type="common">Agaric fungus</name>
    <name type="synonym">Agaricus chlorophos</name>
    <dbReference type="NCBI Taxonomy" id="658473"/>
    <lineage>
        <taxon>Eukaryota</taxon>
        <taxon>Fungi</taxon>
        <taxon>Dikarya</taxon>
        <taxon>Basidiomycota</taxon>
        <taxon>Agaricomycotina</taxon>
        <taxon>Agaricomycetes</taxon>
        <taxon>Agaricomycetidae</taxon>
        <taxon>Agaricales</taxon>
        <taxon>Marasmiineae</taxon>
        <taxon>Mycenaceae</taxon>
        <taxon>Mycena</taxon>
    </lineage>
</organism>
<dbReference type="Pfam" id="PF01150">
    <property type="entry name" value="GDA1_CD39"/>
    <property type="match status" value="1"/>
</dbReference>
<comment type="caution">
    <text evidence="7">The sequence shown here is derived from an EMBL/GenBank/DDBJ whole genome shotgun (WGS) entry which is preliminary data.</text>
</comment>
<dbReference type="EC" id="3.6.1.42" evidence="5"/>
<accession>A0A8H6S7Y3</accession>
<gene>
    <name evidence="7" type="ORF">HMN09_01172400</name>
</gene>
<keyword evidence="8" id="KW-1185">Reference proteome</keyword>
<evidence type="ECO:0000256" key="6">
    <source>
        <dbReference type="SAM" id="SignalP"/>
    </source>
</evidence>
<evidence type="ECO:0000313" key="8">
    <source>
        <dbReference type="Proteomes" id="UP000613580"/>
    </source>
</evidence>
<reference evidence="7" key="1">
    <citation type="submission" date="2020-05" db="EMBL/GenBank/DDBJ databases">
        <title>Mycena genomes resolve the evolution of fungal bioluminescence.</title>
        <authorList>
            <person name="Tsai I.J."/>
        </authorList>
    </citation>
    <scope>NUCLEOTIDE SEQUENCE</scope>
    <source>
        <strain evidence="7">110903Hualien_Pintung</strain>
    </source>
</reference>
<dbReference type="InterPro" id="IPR000407">
    <property type="entry name" value="GDA1_CD39_NTPase"/>
</dbReference>
<feature type="signal peptide" evidence="6">
    <location>
        <begin position="1"/>
        <end position="21"/>
    </location>
</feature>
<keyword evidence="6" id="KW-0732">Signal</keyword>
<keyword evidence="3" id="KW-0378">Hydrolase</keyword>
<comment type="subcellular location">
    <subcellularLocation>
        <location evidence="1">Golgi apparatus membrane</location>
        <topology evidence="1">Single-pass type II membrane protein</topology>
    </subcellularLocation>
</comment>
<dbReference type="Gene3D" id="3.30.420.150">
    <property type="entry name" value="Exopolyphosphatase. Domain 2"/>
    <property type="match status" value="1"/>
</dbReference>
<evidence type="ECO:0000313" key="7">
    <source>
        <dbReference type="EMBL" id="KAF7293771.1"/>
    </source>
</evidence>
<comment type="function">
    <text evidence="4">After transfer of sugars to endogenous macromolecular acceptors, the enzyme converts nucleoside diphosphates to nucleoside monophosphates which in turn exit the Golgi lumen in a coupled antiporter reaction, allowing entry of additional nucleotide sugar from the cytosol.</text>
</comment>
<evidence type="ECO:0000256" key="4">
    <source>
        <dbReference type="ARBA" id="ARBA00037742"/>
    </source>
</evidence>
<protein>
    <recommendedName>
        <fullName evidence="5">guanosine-diphosphatase</fullName>
        <ecNumber evidence="5">3.6.1.42</ecNumber>
    </recommendedName>
</protein>
<comment type="similarity">
    <text evidence="2">Belongs to the GDA1/CD39 NTPase family.</text>
</comment>
<dbReference type="GO" id="GO:0009134">
    <property type="term" value="P:nucleoside diphosphate catabolic process"/>
    <property type="evidence" value="ECO:0007669"/>
    <property type="project" value="TreeGrafter"/>
</dbReference>
<dbReference type="PANTHER" id="PTHR11782">
    <property type="entry name" value="ADENOSINE/GUANOSINE DIPHOSPHATASE"/>
    <property type="match status" value="1"/>
</dbReference>
<evidence type="ECO:0000256" key="2">
    <source>
        <dbReference type="ARBA" id="ARBA00009283"/>
    </source>
</evidence>
<proteinExistence type="inferred from homology"/>
<dbReference type="GO" id="GO:0000139">
    <property type="term" value="C:Golgi membrane"/>
    <property type="evidence" value="ECO:0007669"/>
    <property type="project" value="UniProtKB-SubCell"/>
</dbReference>
<dbReference type="EMBL" id="JACAZE010000020">
    <property type="protein sequence ID" value="KAF7293771.1"/>
    <property type="molecule type" value="Genomic_DNA"/>
</dbReference>
<evidence type="ECO:0000256" key="1">
    <source>
        <dbReference type="ARBA" id="ARBA00004323"/>
    </source>
</evidence>
<evidence type="ECO:0000256" key="5">
    <source>
        <dbReference type="ARBA" id="ARBA00038903"/>
    </source>
</evidence>
<dbReference type="PANTHER" id="PTHR11782:SF83">
    <property type="entry name" value="GUANOSINE-DIPHOSPHATASE"/>
    <property type="match status" value="1"/>
</dbReference>
<feature type="chain" id="PRO_5034586333" description="guanosine-diphosphatase" evidence="6">
    <location>
        <begin position="22"/>
        <end position="524"/>
    </location>
</feature>
<name>A0A8H6S7Y3_MYCCL</name>
<dbReference type="AlphaFoldDB" id="A0A8H6S7Y3"/>
<sequence length="524" mass="58165">MTLLCRYLLVLLLLAVAGTHGSALLQDERDNLPRNKYVLVLDDSHLGTYLHLHNFSISPSREPAFVSTTLLRGPHFSAYTQEQLVDSAETLWSLLETASELIPAKQHAETLLVFCVSEALARFDELRLWPMTERPIPAMEALLNDKAGAQFKLAHNEAQVVSQTDMAKYNWVGMNHLLEELSPGHPGNVAIISLSHLESRITFLPDFERSAPRLRAMASDRPQPPTRLRRPHAASYPILFHKVLPRTGFATISQQIHKSLVRDHLMAETILLQEETFHKETDDIVPIANPVVPNPCISRHEDVDVVLKEDVLLRLRMPAVDPAERASDPVGTYTMSGRGVGDFAACSELVDQHLDSQLTSLLYGPSLKPEIPPIPSSSLILLTGAFADIIEPALFSPKEDILHATTVDKIADLARILCLGGVGLNPSPVWCLELTIVHRLLVTAYGLDGSREVMFGKRLDGVGTMDWTLGFALQAIMDERNEISVEETVLMGEEVVEPTFKLLGQERRLCIGSYRSHKCFGEVV</sequence>
<dbReference type="GO" id="GO:0004382">
    <property type="term" value="F:GDP phosphatase activity"/>
    <property type="evidence" value="ECO:0007669"/>
    <property type="project" value="UniProtKB-EC"/>
</dbReference>
<evidence type="ECO:0000256" key="3">
    <source>
        <dbReference type="ARBA" id="ARBA00022801"/>
    </source>
</evidence>
<dbReference type="Gene3D" id="3.30.420.40">
    <property type="match status" value="1"/>
</dbReference>